<dbReference type="GO" id="GO:0003676">
    <property type="term" value="F:nucleic acid binding"/>
    <property type="evidence" value="ECO:0007669"/>
    <property type="project" value="InterPro"/>
</dbReference>
<evidence type="ECO:0000259" key="2">
    <source>
        <dbReference type="PROSITE" id="PS50879"/>
    </source>
</evidence>
<keyword evidence="4" id="KW-1185">Reference proteome</keyword>
<dbReference type="GO" id="GO:0004523">
    <property type="term" value="F:RNA-DNA hybrid ribonuclease activity"/>
    <property type="evidence" value="ECO:0007669"/>
    <property type="project" value="InterPro"/>
</dbReference>
<evidence type="ECO:0000313" key="3">
    <source>
        <dbReference type="EMBL" id="CAI6346273.1"/>
    </source>
</evidence>
<evidence type="ECO:0000313" key="4">
    <source>
        <dbReference type="Proteomes" id="UP001160148"/>
    </source>
</evidence>
<dbReference type="Proteomes" id="UP001160148">
    <property type="component" value="Unassembled WGS sequence"/>
</dbReference>
<feature type="region of interest" description="Disordered" evidence="1">
    <location>
        <begin position="1"/>
        <end position="20"/>
    </location>
</feature>
<gene>
    <name evidence="3" type="ORF">MEUPH1_LOCUS3199</name>
</gene>
<dbReference type="InterPro" id="IPR036397">
    <property type="entry name" value="RNaseH_sf"/>
</dbReference>
<dbReference type="EMBL" id="CARXXK010000001">
    <property type="protein sequence ID" value="CAI6346273.1"/>
    <property type="molecule type" value="Genomic_DNA"/>
</dbReference>
<dbReference type="Gene3D" id="3.30.420.10">
    <property type="entry name" value="Ribonuclease H-like superfamily/Ribonuclease H"/>
    <property type="match status" value="1"/>
</dbReference>
<dbReference type="SUPFAM" id="SSF53098">
    <property type="entry name" value="Ribonuclease H-like"/>
    <property type="match status" value="1"/>
</dbReference>
<dbReference type="InterPro" id="IPR012337">
    <property type="entry name" value="RNaseH-like_sf"/>
</dbReference>
<comment type="caution">
    <text evidence="3">The sequence shown here is derived from an EMBL/GenBank/DDBJ whole genome shotgun (WGS) entry which is preliminary data.</text>
</comment>
<feature type="compositionally biased region" description="Polar residues" evidence="1">
    <location>
        <begin position="1"/>
        <end position="13"/>
    </location>
</feature>
<dbReference type="CDD" id="cd09276">
    <property type="entry name" value="Rnase_HI_RT_non_LTR"/>
    <property type="match status" value="1"/>
</dbReference>
<proteinExistence type="predicted"/>
<dbReference type="AlphaFoldDB" id="A0AAV0VU50"/>
<organism evidence="3 4">
    <name type="scientific">Macrosiphum euphorbiae</name>
    <name type="common">potato aphid</name>
    <dbReference type="NCBI Taxonomy" id="13131"/>
    <lineage>
        <taxon>Eukaryota</taxon>
        <taxon>Metazoa</taxon>
        <taxon>Ecdysozoa</taxon>
        <taxon>Arthropoda</taxon>
        <taxon>Hexapoda</taxon>
        <taxon>Insecta</taxon>
        <taxon>Pterygota</taxon>
        <taxon>Neoptera</taxon>
        <taxon>Paraneoptera</taxon>
        <taxon>Hemiptera</taxon>
        <taxon>Sternorrhyncha</taxon>
        <taxon>Aphidomorpha</taxon>
        <taxon>Aphidoidea</taxon>
        <taxon>Aphididae</taxon>
        <taxon>Macrosiphini</taxon>
        <taxon>Macrosiphum</taxon>
    </lineage>
</organism>
<feature type="domain" description="RNase H type-1" evidence="2">
    <location>
        <begin position="85"/>
        <end position="209"/>
    </location>
</feature>
<sequence length="261" mass="29881">MASQIFTSSPSPRTSKKQEKIKDTYIKPCIKSNCLINTDTFFPFTTTPFWQWTPKINTQLLHFKKNSTLQKIITMNFNDILHTEFQDFNHIYTDASKTSVGVGFTYSTSLTSKQFKLLPEASIFTAETQAIKETLIFRKSTISNNILIISDSLSALLAIEAPNPSNEIIYQIHNIISSTHKVIEFMGVPSYTDIPKNEKVDMLKNEAITATSSTTITTLPYQYLKRCINIHTANMWQTSWDEIPITNKLKSIKKKITKWYT</sequence>
<dbReference type="PROSITE" id="PS50879">
    <property type="entry name" value="RNASE_H_1"/>
    <property type="match status" value="1"/>
</dbReference>
<dbReference type="InterPro" id="IPR002156">
    <property type="entry name" value="RNaseH_domain"/>
</dbReference>
<evidence type="ECO:0000256" key="1">
    <source>
        <dbReference type="SAM" id="MobiDB-lite"/>
    </source>
</evidence>
<accession>A0AAV0VU50</accession>
<name>A0AAV0VU50_9HEMI</name>
<reference evidence="3 4" key="1">
    <citation type="submission" date="2023-01" db="EMBL/GenBank/DDBJ databases">
        <authorList>
            <person name="Whitehead M."/>
        </authorList>
    </citation>
    <scope>NUCLEOTIDE SEQUENCE [LARGE SCALE GENOMIC DNA]</scope>
</reference>
<protein>
    <recommendedName>
        <fullName evidence="2">RNase H type-1 domain-containing protein</fullName>
    </recommendedName>
</protein>